<keyword evidence="4 7" id="KW-0732">Signal</keyword>
<keyword evidence="5" id="KW-0378">Hydrolase</keyword>
<keyword evidence="3" id="KW-0645">Protease</keyword>
<feature type="chain" id="PRO_5026889080" evidence="7">
    <location>
        <begin position="22"/>
        <end position="211"/>
    </location>
</feature>
<dbReference type="Pfam" id="PF00450">
    <property type="entry name" value="Peptidase_S10"/>
    <property type="match status" value="1"/>
</dbReference>
<protein>
    <submittedName>
        <fullName evidence="8">Putative serine carboxypeptidase</fullName>
    </submittedName>
</protein>
<dbReference type="GO" id="GO:0006508">
    <property type="term" value="P:proteolysis"/>
    <property type="evidence" value="ECO:0007669"/>
    <property type="project" value="UniProtKB-KW"/>
</dbReference>
<evidence type="ECO:0000256" key="3">
    <source>
        <dbReference type="ARBA" id="ARBA00022670"/>
    </source>
</evidence>
<accession>A0A6M2E6H5</accession>
<dbReference type="AlphaFoldDB" id="A0A6M2E6H5"/>
<keyword evidence="2 8" id="KW-0121">Carboxypeptidase</keyword>
<proteinExistence type="inferred from homology"/>
<evidence type="ECO:0000256" key="4">
    <source>
        <dbReference type="ARBA" id="ARBA00022729"/>
    </source>
</evidence>
<dbReference type="EMBL" id="GIDH01001547">
    <property type="protein sequence ID" value="NOV53490.1"/>
    <property type="molecule type" value="Transcribed_RNA"/>
</dbReference>
<evidence type="ECO:0000256" key="7">
    <source>
        <dbReference type="SAM" id="SignalP"/>
    </source>
</evidence>
<evidence type="ECO:0000313" key="8">
    <source>
        <dbReference type="EMBL" id="NOV53490.1"/>
    </source>
</evidence>
<feature type="signal peptide" evidence="7">
    <location>
        <begin position="1"/>
        <end position="21"/>
    </location>
</feature>
<dbReference type="Gene3D" id="3.40.50.1820">
    <property type="entry name" value="alpha/beta hydrolase"/>
    <property type="match status" value="1"/>
</dbReference>
<keyword evidence="6" id="KW-0325">Glycoprotein</keyword>
<sequence length="211" mass="23304">MKTASLCACLLLVGTLQPCSASHHLTSGPADPNPLFLTPWIRNHSYDEARNKSKVELFKLYNVTANAYSGYITVNKTTGSNLFFLFVEAEENATEAPLMLWTQGGPGLSALFGLFLQNGPVQFDYARNFSKRELTIQKHVSVIYLDAPVGAGFSFTKNESGYPTRLQDVTRDISGFLRQFLELFLNTRGETSTLPETLTLPATLLLSPARC</sequence>
<dbReference type="PANTHER" id="PTHR11802:SF472">
    <property type="entry name" value="SERINE CARBOXYPEPTIDASE CPVL-RELATED"/>
    <property type="match status" value="1"/>
</dbReference>
<evidence type="ECO:0000256" key="6">
    <source>
        <dbReference type="ARBA" id="ARBA00023180"/>
    </source>
</evidence>
<reference evidence="8" key="1">
    <citation type="submission" date="2019-12" db="EMBL/GenBank/DDBJ databases">
        <title>The sialotranscriptome of the gopher-tortoise tick, Amblyomma tuberculatum.</title>
        <authorList>
            <person name="Karim S."/>
            <person name="Andersen J."/>
            <person name="Kumar D."/>
            <person name="Adamson S."/>
            <person name="Ennen J."/>
            <person name="Qualis C.P."/>
            <person name="Ribeiro J.M.C."/>
        </authorList>
    </citation>
    <scope>NUCLEOTIDE SEQUENCE</scope>
    <source>
        <strain evidence="8">Removed</strain>
        <tissue evidence="8">Salivary glands</tissue>
    </source>
</reference>
<dbReference type="InterPro" id="IPR029058">
    <property type="entry name" value="AB_hydrolase_fold"/>
</dbReference>
<comment type="similarity">
    <text evidence="1">Belongs to the peptidase S10 family.</text>
</comment>
<name>A0A6M2E6H5_9ACAR</name>
<evidence type="ECO:0000256" key="1">
    <source>
        <dbReference type="ARBA" id="ARBA00009431"/>
    </source>
</evidence>
<dbReference type="SUPFAM" id="SSF53474">
    <property type="entry name" value="alpha/beta-Hydrolases"/>
    <property type="match status" value="1"/>
</dbReference>
<evidence type="ECO:0000256" key="5">
    <source>
        <dbReference type="ARBA" id="ARBA00022801"/>
    </source>
</evidence>
<evidence type="ECO:0000256" key="2">
    <source>
        <dbReference type="ARBA" id="ARBA00022645"/>
    </source>
</evidence>
<dbReference type="GO" id="GO:0004185">
    <property type="term" value="F:serine-type carboxypeptidase activity"/>
    <property type="evidence" value="ECO:0007669"/>
    <property type="project" value="InterPro"/>
</dbReference>
<organism evidence="8">
    <name type="scientific">Amblyomma tuberculatum</name>
    <dbReference type="NCBI Taxonomy" id="48802"/>
    <lineage>
        <taxon>Eukaryota</taxon>
        <taxon>Metazoa</taxon>
        <taxon>Ecdysozoa</taxon>
        <taxon>Arthropoda</taxon>
        <taxon>Chelicerata</taxon>
        <taxon>Arachnida</taxon>
        <taxon>Acari</taxon>
        <taxon>Parasitiformes</taxon>
        <taxon>Ixodida</taxon>
        <taxon>Ixodoidea</taxon>
        <taxon>Ixodidae</taxon>
        <taxon>Amblyomminae</taxon>
        <taxon>Amblyomma</taxon>
    </lineage>
</organism>
<dbReference type="InterPro" id="IPR001563">
    <property type="entry name" value="Peptidase_S10"/>
</dbReference>
<dbReference type="PANTHER" id="PTHR11802">
    <property type="entry name" value="SERINE PROTEASE FAMILY S10 SERINE CARBOXYPEPTIDASE"/>
    <property type="match status" value="1"/>
</dbReference>